<comment type="caution">
    <text evidence="2">The sequence shown here is derived from an EMBL/GenBank/DDBJ whole genome shotgun (WGS) entry which is preliminary data.</text>
</comment>
<accession>A0A015JJN7</accession>
<dbReference type="Proteomes" id="UP000022910">
    <property type="component" value="Unassembled WGS sequence"/>
</dbReference>
<sequence length="388" mass="43679">MAPNFFGTTSGGISQGSDTNSNESAQSGKITSALQSFSQTWIEWTTIVSQRHGSVIKSFSLSWSEWMLEVSKQKPQLPEPPNDVLKLQQYIVNNHGWWPIFGGEPRLKRKHGASTSLHISSKKTPHNLIHYELPKRRKIHNNSHFSSQFSCKNYLAVEWIPEEDFFLTANPPRTTTSALPQENFAAVTSRVLLVRRLKAKQGNSFKGDAATRFRKSVLTKEHNATKNWGTLKSLVETSNINHAIDADVIVKRPWKDGTTDPVKGTLDELKRFRLQRAGDLGLIARSVFDATRPDRELLEKARENYLTHKGKCRPIYVPPVRKVGPPPPPPINTKIETSMFGVNSSNLNTDHQSLISEMELVLIPNDFESDDVTVDNRDNRDSTITSSN</sequence>
<evidence type="ECO:0000256" key="1">
    <source>
        <dbReference type="SAM" id="MobiDB-lite"/>
    </source>
</evidence>
<organism evidence="2 3">
    <name type="scientific">Rhizophagus irregularis (strain DAOM 197198w)</name>
    <name type="common">Glomus intraradices</name>
    <dbReference type="NCBI Taxonomy" id="1432141"/>
    <lineage>
        <taxon>Eukaryota</taxon>
        <taxon>Fungi</taxon>
        <taxon>Fungi incertae sedis</taxon>
        <taxon>Mucoromycota</taxon>
        <taxon>Glomeromycotina</taxon>
        <taxon>Glomeromycetes</taxon>
        <taxon>Glomerales</taxon>
        <taxon>Glomeraceae</taxon>
        <taxon>Rhizophagus</taxon>
    </lineage>
</organism>
<evidence type="ECO:0000313" key="2">
    <source>
        <dbReference type="EMBL" id="EXX69682.1"/>
    </source>
</evidence>
<dbReference type="AlphaFoldDB" id="A0A015JJN7"/>
<evidence type="ECO:0000313" key="3">
    <source>
        <dbReference type="Proteomes" id="UP000022910"/>
    </source>
</evidence>
<dbReference type="OrthoDB" id="2374153at2759"/>
<keyword evidence="3" id="KW-1185">Reference proteome</keyword>
<proteinExistence type="predicted"/>
<dbReference type="EMBL" id="JEMT01016792">
    <property type="protein sequence ID" value="EXX69682.1"/>
    <property type="molecule type" value="Genomic_DNA"/>
</dbReference>
<feature type="region of interest" description="Disordered" evidence="1">
    <location>
        <begin position="1"/>
        <end position="27"/>
    </location>
</feature>
<protein>
    <submittedName>
        <fullName evidence="2">Uncharacterized protein</fullName>
    </submittedName>
</protein>
<name>A0A015JJN7_RHIIW</name>
<gene>
    <name evidence="2" type="ORF">RirG_093760</name>
</gene>
<feature type="compositionally biased region" description="Polar residues" evidence="1">
    <location>
        <begin position="15"/>
        <end position="27"/>
    </location>
</feature>
<reference evidence="2 3" key="1">
    <citation type="submission" date="2014-02" db="EMBL/GenBank/DDBJ databases">
        <title>Single nucleus genome sequencing reveals high similarity among nuclei of an endomycorrhizal fungus.</title>
        <authorList>
            <person name="Lin K."/>
            <person name="Geurts R."/>
            <person name="Zhang Z."/>
            <person name="Limpens E."/>
            <person name="Saunders D.G."/>
            <person name="Mu D."/>
            <person name="Pang E."/>
            <person name="Cao H."/>
            <person name="Cha H."/>
            <person name="Lin T."/>
            <person name="Zhou Q."/>
            <person name="Shang Y."/>
            <person name="Li Y."/>
            <person name="Ivanov S."/>
            <person name="Sharma T."/>
            <person name="Velzen R.V."/>
            <person name="Ruijter N.D."/>
            <person name="Aanen D.K."/>
            <person name="Win J."/>
            <person name="Kamoun S."/>
            <person name="Bisseling T."/>
            <person name="Huang S."/>
        </authorList>
    </citation>
    <scope>NUCLEOTIDE SEQUENCE [LARGE SCALE GENOMIC DNA]</scope>
    <source>
        <strain evidence="3">DAOM197198w</strain>
    </source>
</reference>
<dbReference type="HOGENOM" id="CLU_059983_0_0_1"/>